<dbReference type="EMBL" id="JAEKFT010000008">
    <property type="protein sequence ID" value="MBT0961407.1"/>
    <property type="molecule type" value="Genomic_DNA"/>
</dbReference>
<evidence type="ECO:0000313" key="2">
    <source>
        <dbReference type="Proteomes" id="UP000694660"/>
    </source>
</evidence>
<dbReference type="Proteomes" id="UP000694660">
    <property type="component" value="Unassembled WGS sequence"/>
</dbReference>
<organism evidence="1 2">
    <name type="scientific">Denitromonas iodatirespirans</name>
    <dbReference type="NCBI Taxonomy" id="2795389"/>
    <lineage>
        <taxon>Bacteria</taxon>
        <taxon>Pseudomonadati</taxon>
        <taxon>Pseudomonadota</taxon>
        <taxon>Betaproteobacteria</taxon>
        <taxon>Rhodocyclales</taxon>
        <taxon>Zoogloeaceae</taxon>
        <taxon>Denitromonas</taxon>
    </lineage>
</organism>
<accession>A0A944D9V6</accession>
<dbReference type="Pfam" id="PF06676">
    <property type="entry name" value="DUF1178"/>
    <property type="match status" value="1"/>
</dbReference>
<sequence>MIVLNLCCENGHAFEGWFASSDAFDAQHSAGQVDCPVCGSASISRLPSAPYVRTGAPARPPATAPFPSGPSTAAALVAKVRELARQAEDVGKAFPAEVRRIHQGDAPERAIRGQATLDDVVELLDEGIAVLPVPPAKEDLH</sequence>
<protein>
    <submittedName>
        <fullName evidence="1">DUF1178 family protein</fullName>
    </submittedName>
</protein>
<reference evidence="2" key="1">
    <citation type="journal article" date="2022" name="ISME J.">
        <title>Genetic and phylogenetic analysis of dissimilatory iodate-reducing bacteria identifies potential niches across the world's oceans.</title>
        <authorList>
            <person name="Reyes-Umana V."/>
            <person name="Henning Z."/>
            <person name="Lee K."/>
            <person name="Barnum T.P."/>
            <person name="Coates J.D."/>
        </authorList>
    </citation>
    <scope>NUCLEOTIDE SEQUENCE [LARGE SCALE GENOMIC DNA]</scope>
    <source>
        <strain evidence="2">IR12</strain>
    </source>
</reference>
<dbReference type="PIRSF" id="PIRSF032131">
    <property type="entry name" value="UCP032131"/>
    <property type="match status" value="1"/>
</dbReference>
<dbReference type="RefSeq" id="WP_214361157.1">
    <property type="nucleotide sequence ID" value="NZ_JAEKFT010000008.1"/>
</dbReference>
<dbReference type="InterPro" id="IPR009562">
    <property type="entry name" value="DUF1178"/>
</dbReference>
<proteinExistence type="predicted"/>
<keyword evidence="2" id="KW-1185">Reference proteome</keyword>
<evidence type="ECO:0000313" key="1">
    <source>
        <dbReference type="EMBL" id="MBT0961407.1"/>
    </source>
</evidence>
<dbReference type="AlphaFoldDB" id="A0A944D9V6"/>
<gene>
    <name evidence="1" type="ORF">I8J34_09490</name>
</gene>
<comment type="caution">
    <text evidence="1">The sequence shown here is derived from an EMBL/GenBank/DDBJ whole genome shotgun (WGS) entry which is preliminary data.</text>
</comment>
<name>A0A944D9V6_DENI1</name>